<feature type="domain" description="C2H2-type" evidence="9">
    <location>
        <begin position="95"/>
        <end position="122"/>
    </location>
</feature>
<dbReference type="GO" id="GO:0003700">
    <property type="term" value="F:DNA-binding transcription factor activity"/>
    <property type="evidence" value="ECO:0007669"/>
    <property type="project" value="InterPro"/>
</dbReference>
<evidence type="ECO:0000256" key="5">
    <source>
        <dbReference type="ARBA" id="ARBA00023015"/>
    </source>
</evidence>
<evidence type="ECO:0000313" key="10">
    <source>
        <dbReference type="EMBL" id="KAG0484053.1"/>
    </source>
</evidence>
<dbReference type="InterPro" id="IPR036236">
    <property type="entry name" value="Znf_C2H2_sf"/>
</dbReference>
<keyword evidence="3 7" id="KW-0863">Zinc-finger</keyword>
<comment type="caution">
    <text evidence="10">The sequence shown here is derived from an EMBL/GenBank/DDBJ whole genome shotgun (WGS) entry which is preliminary data.</text>
</comment>
<proteinExistence type="predicted"/>
<evidence type="ECO:0000256" key="2">
    <source>
        <dbReference type="ARBA" id="ARBA00022737"/>
    </source>
</evidence>
<keyword evidence="4" id="KW-0862">Zinc</keyword>
<dbReference type="InterPro" id="IPR013087">
    <property type="entry name" value="Znf_C2H2_type"/>
</dbReference>
<reference evidence="10 11" key="1">
    <citation type="journal article" date="2020" name="Nat. Food">
        <title>A phased Vanilla planifolia genome enables genetic improvement of flavour and production.</title>
        <authorList>
            <person name="Hasing T."/>
            <person name="Tang H."/>
            <person name="Brym M."/>
            <person name="Khazi F."/>
            <person name="Huang T."/>
            <person name="Chambers A.H."/>
        </authorList>
    </citation>
    <scope>NUCLEOTIDE SEQUENCE [LARGE SCALE GENOMIC DNA]</scope>
    <source>
        <tissue evidence="10">Leaf</tissue>
    </source>
</reference>
<dbReference type="PANTHER" id="PTHR45988:SF90">
    <property type="entry name" value="ZINC FINGER PROTEIN ZAT10-LIKE"/>
    <property type="match status" value="1"/>
</dbReference>
<keyword evidence="6" id="KW-0804">Transcription</keyword>
<keyword evidence="1" id="KW-0479">Metal-binding</keyword>
<organism evidence="10 11">
    <name type="scientific">Vanilla planifolia</name>
    <name type="common">Vanilla</name>
    <dbReference type="NCBI Taxonomy" id="51239"/>
    <lineage>
        <taxon>Eukaryota</taxon>
        <taxon>Viridiplantae</taxon>
        <taxon>Streptophyta</taxon>
        <taxon>Embryophyta</taxon>
        <taxon>Tracheophyta</taxon>
        <taxon>Spermatophyta</taxon>
        <taxon>Magnoliopsida</taxon>
        <taxon>Liliopsida</taxon>
        <taxon>Asparagales</taxon>
        <taxon>Orchidaceae</taxon>
        <taxon>Vanilloideae</taxon>
        <taxon>Vanilleae</taxon>
        <taxon>Vanilla</taxon>
    </lineage>
</organism>
<dbReference type="GO" id="GO:0000976">
    <property type="term" value="F:transcription cis-regulatory region binding"/>
    <property type="evidence" value="ECO:0007669"/>
    <property type="project" value="TreeGrafter"/>
</dbReference>
<name>A0A835RCR3_VANPL</name>
<evidence type="ECO:0000256" key="4">
    <source>
        <dbReference type="ARBA" id="ARBA00022833"/>
    </source>
</evidence>
<dbReference type="Gene3D" id="3.30.160.60">
    <property type="entry name" value="Classic Zinc Finger"/>
    <property type="match status" value="1"/>
</dbReference>
<evidence type="ECO:0000256" key="1">
    <source>
        <dbReference type="ARBA" id="ARBA00022723"/>
    </source>
</evidence>
<accession>A0A835RCR3</accession>
<dbReference type="Proteomes" id="UP000639772">
    <property type="component" value="Unassembled WGS sequence"/>
</dbReference>
<dbReference type="PROSITE" id="PS50157">
    <property type="entry name" value="ZINC_FINGER_C2H2_2"/>
    <property type="match status" value="2"/>
</dbReference>
<evidence type="ECO:0000259" key="9">
    <source>
        <dbReference type="PROSITE" id="PS50157"/>
    </source>
</evidence>
<feature type="region of interest" description="Disordered" evidence="8">
    <location>
        <begin position="71"/>
        <end position="97"/>
    </location>
</feature>
<dbReference type="GO" id="GO:0005634">
    <property type="term" value="C:nucleus"/>
    <property type="evidence" value="ECO:0007669"/>
    <property type="project" value="TreeGrafter"/>
</dbReference>
<keyword evidence="2" id="KW-0677">Repeat</keyword>
<gene>
    <name evidence="10" type="ORF">HPP92_012137</name>
</gene>
<evidence type="ECO:0000256" key="8">
    <source>
        <dbReference type="SAM" id="MobiDB-lite"/>
    </source>
</evidence>
<evidence type="ECO:0000256" key="6">
    <source>
        <dbReference type="ARBA" id="ARBA00023163"/>
    </source>
</evidence>
<dbReference type="Pfam" id="PF13912">
    <property type="entry name" value="zf-C2H2_6"/>
    <property type="match status" value="2"/>
</dbReference>
<dbReference type="OrthoDB" id="40579at2759"/>
<dbReference type="AlphaFoldDB" id="A0A835RCR3"/>
<protein>
    <recommendedName>
        <fullName evidence="9">C2H2-type domain-containing protein</fullName>
    </recommendedName>
</protein>
<dbReference type="PANTHER" id="PTHR45988">
    <property type="entry name" value="C2H2 TYPE ZINC FINGER TRANSCRIPTION FACTOR FAMILY-RELATED"/>
    <property type="match status" value="1"/>
</dbReference>
<feature type="region of interest" description="Disordered" evidence="8">
    <location>
        <begin position="1"/>
        <end position="29"/>
    </location>
</feature>
<keyword evidence="5" id="KW-0805">Transcription regulation</keyword>
<evidence type="ECO:0000256" key="3">
    <source>
        <dbReference type="ARBA" id="ARBA00022771"/>
    </source>
</evidence>
<dbReference type="EMBL" id="JADCNM010000005">
    <property type="protein sequence ID" value="KAG0484053.1"/>
    <property type="molecule type" value="Genomic_DNA"/>
</dbReference>
<dbReference type="InterPro" id="IPR044653">
    <property type="entry name" value="AZF1/2/3-like"/>
</dbReference>
<feature type="domain" description="C2H2-type" evidence="9">
    <location>
        <begin position="145"/>
        <end position="167"/>
    </location>
</feature>
<dbReference type="PROSITE" id="PS00028">
    <property type="entry name" value="ZINC_FINGER_C2H2_1"/>
    <property type="match status" value="2"/>
</dbReference>
<sequence>MAIEAVETTAEIYSPPPYPGTACDSSSDDAHIVPIEGWTKRKRSKRHPRMFERPATEEEYLAVCLLMLSRDTGSSSSSTSSATAPPPPPPQKPEHACTVCGKNFGSYQALGGHMASHRKLLPSDDRLSAGFQATSASSSGAGKVHQCLICHKTFPTGQALGGHKRRHYDGTIGSAAGAGNAANSALSISSEAASGVGGPIRGFGLDLNLPPVQEFTFDIARRCLVRRKTTRCRAPPLQKASSPPHGVDP</sequence>
<feature type="compositionally biased region" description="Low complexity" evidence="8">
    <location>
        <begin position="74"/>
        <end position="83"/>
    </location>
</feature>
<dbReference type="SMART" id="SM00355">
    <property type="entry name" value="ZnF_C2H2"/>
    <property type="match status" value="2"/>
</dbReference>
<dbReference type="GO" id="GO:0008270">
    <property type="term" value="F:zinc ion binding"/>
    <property type="evidence" value="ECO:0007669"/>
    <property type="project" value="UniProtKB-KW"/>
</dbReference>
<evidence type="ECO:0000256" key="7">
    <source>
        <dbReference type="PROSITE-ProRule" id="PRU00042"/>
    </source>
</evidence>
<dbReference type="SUPFAM" id="SSF57667">
    <property type="entry name" value="beta-beta-alpha zinc fingers"/>
    <property type="match status" value="1"/>
</dbReference>
<evidence type="ECO:0000313" key="11">
    <source>
        <dbReference type="Proteomes" id="UP000639772"/>
    </source>
</evidence>